<sequence length="122" mass="12738">MRALRSQPRHPARQFWLAWLCALALLASQGLGHWHRIAHGARLGNVAALSGVVLKSVDGWGHQSGDADCHLFDQLSHDQLLSDSGAPACLAGVAIEAGAALPADAAAAARWKRGARGPPVLA</sequence>
<name>A0ABT8DRC0_9BURK</name>
<proteinExistence type="predicted"/>
<evidence type="ECO:0000313" key="2">
    <source>
        <dbReference type="Proteomes" id="UP001228044"/>
    </source>
</evidence>
<comment type="caution">
    <text evidence="1">The sequence shown here is derived from an EMBL/GenBank/DDBJ whole genome shotgun (WGS) entry which is preliminary data.</text>
</comment>
<gene>
    <name evidence="1" type="ORF">QWJ38_09805</name>
</gene>
<dbReference type="RefSeq" id="WP_290358863.1">
    <property type="nucleotide sequence ID" value="NZ_JAUHHC010000002.1"/>
</dbReference>
<keyword evidence="2" id="KW-1185">Reference proteome</keyword>
<dbReference type="Proteomes" id="UP001228044">
    <property type="component" value="Unassembled WGS sequence"/>
</dbReference>
<accession>A0ABT8DRC0</accession>
<dbReference type="EMBL" id="JAUHHC010000002">
    <property type="protein sequence ID" value="MDN3920571.1"/>
    <property type="molecule type" value="Genomic_DNA"/>
</dbReference>
<evidence type="ECO:0000313" key="1">
    <source>
        <dbReference type="EMBL" id="MDN3920571.1"/>
    </source>
</evidence>
<reference evidence="1 2" key="1">
    <citation type="submission" date="2023-06" db="EMBL/GenBank/DDBJ databases">
        <title>Pelomonas sp. PFR6 16S ribosomal RNA gene Genome sequencing and assembly.</title>
        <authorList>
            <person name="Woo H."/>
        </authorList>
    </citation>
    <scope>NUCLEOTIDE SEQUENCE [LARGE SCALE GENOMIC DNA]</scope>
    <source>
        <strain evidence="1 2">PFR6</strain>
    </source>
</reference>
<organism evidence="1 2">
    <name type="scientific">Roseateles violae</name>
    <dbReference type="NCBI Taxonomy" id="3058042"/>
    <lineage>
        <taxon>Bacteria</taxon>
        <taxon>Pseudomonadati</taxon>
        <taxon>Pseudomonadota</taxon>
        <taxon>Betaproteobacteria</taxon>
        <taxon>Burkholderiales</taxon>
        <taxon>Sphaerotilaceae</taxon>
        <taxon>Roseateles</taxon>
    </lineage>
</organism>
<protein>
    <submittedName>
        <fullName evidence="1">Uncharacterized protein</fullName>
    </submittedName>
</protein>